<sequence>MEINLIESILLFVSIYLLITTVQLRNKTKGLEYKLEQVSKLLNATELPINEELKQLIQEGHDVQAVKKARETLGLSLVEGKQYIDSLKSQQHNV</sequence>
<proteinExistence type="predicted"/>
<organism evidence="2 3">
    <name type="scientific">Alkalibacillus silvisoli</name>
    <dbReference type="NCBI Taxonomy" id="392823"/>
    <lineage>
        <taxon>Bacteria</taxon>
        <taxon>Bacillati</taxon>
        <taxon>Bacillota</taxon>
        <taxon>Bacilli</taxon>
        <taxon>Bacillales</taxon>
        <taxon>Bacillaceae</taxon>
        <taxon>Alkalibacillus</taxon>
    </lineage>
</organism>
<gene>
    <name evidence="2" type="ORF">GCM10008935_13990</name>
</gene>
<keyword evidence="1" id="KW-0472">Membrane</keyword>
<keyword evidence="1" id="KW-1133">Transmembrane helix</keyword>
<dbReference type="EMBL" id="BAAACZ010000010">
    <property type="protein sequence ID" value="GAA0459890.1"/>
    <property type="molecule type" value="Genomic_DNA"/>
</dbReference>
<evidence type="ECO:0000256" key="1">
    <source>
        <dbReference type="SAM" id="Phobius"/>
    </source>
</evidence>
<accession>A0ABN0ZUZ1</accession>
<evidence type="ECO:0008006" key="4">
    <source>
        <dbReference type="Google" id="ProtNLM"/>
    </source>
</evidence>
<evidence type="ECO:0000313" key="2">
    <source>
        <dbReference type="EMBL" id="GAA0459890.1"/>
    </source>
</evidence>
<name>A0ABN0ZUZ1_9BACI</name>
<keyword evidence="3" id="KW-1185">Reference proteome</keyword>
<evidence type="ECO:0000313" key="3">
    <source>
        <dbReference type="Proteomes" id="UP001500740"/>
    </source>
</evidence>
<feature type="transmembrane region" description="Helical" evidence="1">
    <location>
        <begin position="6"/>
        <end position="24"/>
    </location>
</feature>
<keyword evidence="1" id="KW-0812">Transmembrane</keyword>
<comment type="caution">
    <text evidence="2">The sequence shown here is derived from an EMBL/GenBank/DDBJ whole genome shotgun (WGS) entry which is preliminary data.</text>
</comment>
<protein>
    <recommendedName>
        <fullName evidence="4">Ribosomal protein L7/L12 C-terminal domain-containing protein</fullName>
    </recommendedName>
</protein>
<reference evidence="2 3" key="1">
    <citation type="journal article" date="2019" name="Int. J. Syst. Evol. Microbiol.">
        <title>The Global Catalogue of Microorganisms (GCM) 10K type strain sequencing project: providing services to taxonomists for standard genome sequencing and annotation.</title>
        <authorList>
            <consortium name="The Broad Institute Genomics Platform"/>
            <consortium name="The Broad Institute Genome Sequencing Center for Infectious Disease"/>
            <person name="Wu L."/>
            <person name="Ma J."/>
        </authorList>
    </citation>
    <scope>NUCLEOTIDE SEQUENCE [LARGE SCALE GENOMIC DNA]</scope>
    <source>
        <strain evidence="2 3">JCM 14193</strain>
    </source>
</reference>
<dbReference type="Proteomes" id="UP001500740">
    <property type="component" value="Unassembled WGS sequence"/>
</dbReference>